<dbReference type="PROSITE" id="PS50887">
    <property type="entry name" value="GGDEF"/>
    <property type="match status" value="1"/>
</dbReference>
<dbReference type="EMBL" id="JARWAO010000002">
    <property type="protein sequence ID" value="MDR5895361.1"/>
    <property type="molecule type" value="Genomic_DNA"/>
</dbReference>
<feature type="domain" description="EAL" evidence="2">
    <location>
        <begin position="476"/>
        <end position="729"/>
    </location>
</feature>
<dbReference type="CDD" id="cd01949">
    <property type="entry name" value="GGDEF"/>
    <property type="match status" value="1"/>
</dbReference>
<dbReference type="Pfam" id="PF00990">
    <property type="entry name" value="GGDEF"/>
    <property type="match status" value="1"/>
</dbReference>
<dbReference type="InterPro" id="IPR001633">
    <property type="entry name" value="EAL_dom"/>
</dbReference>
<dbReference type="InterPro" id="IPR050706">
    <property type="entry name" value="Cyclic-di-GMP_PDE-like"/>
</dbReference>
<evidence type="ECO:0000256" key="1">
    <source>
        <dbReference type="SAM" id="Phobius"/>
    </source>
</evidence>
<dbReference type="SMART" id="SM00267">
    <property type="entry name" value="GGDEF"/>
    <property type="match status" value="1"/>
</dbReference>
<dbReference type="Gene3D" id="3.20.20.450">
    <property type="entry name" value="EAL domain"/>
    <property type="match status" value="1"/>
</dbReference>
<dbReference type="InterPro" id="IPR035919">
    <property type="entry name" value="EAL_sf"/>
</dbReference>
<evidence type="ECO:0000313" key="5">
    <source>
        <dbReference type="EMBL" id="MDR5895361.1"/>
    </source>
</evidence>
<dbReference type="SUPFAM" id="SSF55073">
    <property type="entry name" value="Nucleotide cyclase"/>
    <property type="match status" value="1"/>
</dbReference>
<dbReference type="Gene3D" id="6.10.340.10">
    <property type="match status" value="1"/>
</dbReference>
<sequence length="761" mass="84702">MTVTTRLVIGMLLLLLASQAAISVSALSHYRSQLIEEAQTRLQKAAQLVGREIDHEERQLRAQAQQGDPLEEFPGNDIVLTLDPQGTISTSTLAALAPGTTFPYTALWQRATAEGSASAIVQTPGDHLYLLRLTPESGGPHWRVLGSPIEQAFIDRLSTLNDMDITLLTLDDAGVKHVLFSTLSDESSALDEPLNITQVLPIGYSTNAQVQAALSVSREDVLAPFRFMKYRLAAMFAVALSLAMMISWATVRTLGYPIQRLNDVARQISEGQYRPTERPLPKGGDLGALTQTLYMMQEKLDQRASQLLHRSRQDHLTGLPNRQSAEAKVEQLIEENIPFTLNRFCINDFKRINDTFGYLNGDKVLIEIGNRLRDLAAERGYTYRIGADEYLWLYPCSSMDKPCLRSLGNALTKSPVLSDISPTFVTVSVGQSCYPRHGAAPDALLRRADIALNQAKHLSSHFQVYQSGMDEKHLRQLRILKDMSAALENDELYMVYQPKINMRTGRLAGVEALVRWEHTSLGFIAPDEFIELAERAGTIGALTQWVIGRVSRQIADWRKQGFQTNVAINLSAMDLLDKNLPNKFLQAFEDNCLIPGTVSVEITESALMQDPLEAKLILERLRQFGLEIAIDDFGTGYSSLSQLRHMPIDQLKIDKSFILNLNTQFEDVMIVRSIIDLGHNLGLSVTAEGVENEASLSMLSAMECEIAQGYFFARPLKCNDLIEWVERFERTPLVIPKSTLAGCSGCPDRPGAPSMYSRRST</sequence>
<reference evidence="5 6" key="1">
    <citation type="submission" date="2023-04" db="EMBL/GenBank/DDBJ databases">
        <title>A long-awaited taxogenomic arrangement of the family Halomonadaceae.</title>
        <authorList>
            <person name="De La Haba R."/>
            <person name="Chuvochina M."/>
            <person name="Wittouck S."/>
            <person name="Arahal D.R."/>
            <person name="Sanchez-Porro C."/>
            <person name="Hugenholtz P."/>
            <person name="Ventosa A."/>
        </authorList>
    </citation>
    <scope>NUCLEOTIDE SEQUENCE [LARGE SCALE GENOMIC DNA]</scope>
    <source>
        <strain evidence="5 6">DSM 22428</strain>
    </source>
</reference>
<comment type="caution">
    <text evidence="5">The sequence shown here is derived from an EMBL/GenBank/DDBJ whole genome shotgun (WGS) entry which is preliminary data.</text>
</comment>
<accession>A0ABU1GTJ8</accession>
<dbReference type="Pfam" id="PF00563">
    <property type="entry name" value="EAL"/>
    <property type="match status" value="1"/>
</dbReference>
<dbReference type="InterPro" id="IPR043128">
    <property type="entry name" value="Rev_trsase/Diguanyl_cyclase"/>
</dbReference>
<dbReference type="PROSITE" id="PS50883">
    <property type="entry name" value="EAL"/>
    <property type="match status" value="1"/>
</dbReference>
<keyword evidence="1" id="KW-1133">Transmembrane helix</keyword>
<dbReference type="InterPro" id="IPR000160">
    <property type="entry name" value="GGDEF_dom"/>
</dbReference>
<dbReference type="RefSeq" id="WP_251591030.1">
    <property type="nucleotide sequence ID" value="NZ_JAMLJI010000001.1"/>
</dbReference>
<dbReference type="InterPro" id="IPR003660">
    <property type="entry name" value="HAMP_dom"/>
</dbReference>
<organism evidence="5 6">
    <name type="scientific">Larsenimonas suaedae</name>
    <dbReference type="NCBI Taxonomy" id="1851019"/>
    <lineage>
        <taxon>Bacteria</taxon>
        <taxon>Pseudomonadati</taxon>
        <taxon>Pseudomonadota</taxon>
        <taxon>Gammaproteobacteria</taxon>
        <taxon>Oceanospirillales</taxon>
        <taxon>Halomonadaceae</taxon>
        <taxon>Larsenimonas</taxon>
    </lineage>
</organism>
<dbReference type="CDD" id="cd01948">
    <property type="entry name" value="EAL"/>
    <property type="match status" value="1"/>
</dbReference>
<protein>
    <submittedName>
        <fullName evidence="5">EAL domain-containing protein</fullName>
    </submittedName>
</protein>
<evidence type="ECO:0000259" key="2">
    <source>
        <dbReference type="PROSITE" id="PS50883"/>
    </source>
</evidence>
<evidence type="ECO:0000259" key="4">
    <source>
        <dbReference type="PROSITE" id="PS50887"/>
    </source>
</evidence>
<evidence type="ECO:0000259" key="3">
    <source>
        <dbReference type="PROSITE" id="PS50885"/>
    </source>
</evidence>
<feature type="domain" description="HAMP" evidence="3">
    <location>
        <begin position="252"/>
        <end position="305"/>
    </location>
</feature>
<dbReference type="Gene3D" id="3.30.70.270">
    <property type="match status" value="1"/>
</dbReference>
<evidence type="ECO:0000313" key="6">
    <source>
        <dbReference type="Proteomes" id="UP001269375"/>
    </source>
</evidence>
<feature type="domain" description="GGDEF" evidence="4">
    <location>
        <begin position="337"/>
        <end position="467"/>
    </location>
</feature>
<dbReference type="NCBIfam" id="TIGR00254">
    <property type="entry name" value="GGDEF"/>
    <property type="match status" value="1"/>
</dbReference>
<proteinExistence type="predicted"/>
<dbReference type="SMART" id="SM00052">
    <property type="entry name" value="EAL"/>
    <property type="match status" value="1"/>
</dbReference>
<dbReference type="InterPro" id="IPR029787">
    <property type="entry name" value="Nucleotide_cyclase"/>
</dbReference>
<keyword evidence="6" id="KW-1185">Reference proteome</keyword>
<dbReference type="PANTHER" id="PTHR33121:SF71">
    <property type="entry name" value="OXYGEN SENSOR PROTEIN DOSP"/>
    <property type="match status" value="1"/>
</dbReference>
<name>A0ABU1GTJ8_9GAMM</name>
<dbReference type="SUPFAM" id="SSF141868">
    <property type="entry name" value="EAL domain-like"/>
    <property type="match status" value="1"/>
</dbReference>
<keyword evidence="1" id="KW-0472">Membrane</keyword>
<dbReference type="PROSITE" id="PS50885">
    <property type="entry name" value="HAMP"/>
    <property type="match status" value="1"/>
</dbReference>
<keyword evidence="1" id="KW-0812">Transmembrane</keyword>
<feature type="transmembrane region" description="Helical" evidence="1">
    <location>
        <begin position="232"/>
        <end position="251"/>
    </location>
</feature>
<gene>
    <name evidence="5" type="ORF">QC825_04630</name>
</gene>
<dbReference type="PANTHER" id="PTHR33121">
    <property type="entry name" value="CYCLIC DI-GMP PHOSPHODIESTERASE PDEF"/>
    <property type="match status" value="1"/>
</dbReference>
<dbReference type="CDD" id="cd06225">
    <property type="entry name" value="HAMP"/>
    <property type="match status" value="1"/>
</dbReference>
<dbReference type="Proteomes" id="UP001269375">
    <property type="component" value="Unassembled WGS sequence"/>
</dbReference>